<dbReference type="EMBL" id="ANIK01000047">
    <property type="protein sequence ID" value="EMJ94661.1"/>
    <property type="molecule type" value="Genomic_DNA"/>
</dbReference>
<proteinExistence type="predicted"/>
<evidence type="ECO:0000313" key="2">
    <source>
        <dbReference type="Proteomes" id="UP000011988"/>
    </source>
</evidence>
<evidence type="ECO:0000313" key="1">
    <source>
        <dbReference type="EMBL" id="EMJ94661.1"/>
    </source>
</evidence>
<protein>
    <submittedName>
        <fullName evidence="1">Uncharacterized protein</fullName>
    </submittedName>
</protein>
<organism evidence="1 2">
    <name type="scientific">Leptospira alstonii serovar Sichuan str. 79601</name>
    <dbReference type="NCBI Taxonomy" id="1218565"/>
    <lineage>
        <taxon>Bacteria</taxon>
        <taxon>Pseudomonadati</taxon>
        <taxon>Spirochaetota</taxon>
        <taxon>Spirochaetia</taxon>
        <taxon>Leptospirales</taxon>
        <taxon>Leptospiraceae</taxon>
        <taxon>Leptospira</taxon>
    </lineage>
</organism>
<gene>
    <name evidence="1" type="ORF">LEP1GSC194_0783</name>
</gene>
<comment type="caution">
    <text evidence="1">The sequence shown here is derived from an EMBL/GenBank/DDBJ whole genome shotgun (WGS) entry which is preliminary data.</text>
</comment>
<dbReference type="PATRIC" id="fig|1218565.3.peg.2399"/>
<name>M6CVY6_9LEPT</name>
<accession>M6CVY6</accession>
<dbReference type="Proteomes" id="UP000011988">
    <property type="component" value="Unassembled WGS sequence"/>
</dbReference>
<reference evidence="1 2" key="1">
    <citation type="submission" date="2013-01" db="EMBL/GenBank/DDBJ databases">
        <authorList>
            <person name="Harkins D.M."/>
            <person name="Durkin A.S."/>
            <person name="Brinkac L.M."/>
            <person name="Haft D.H."/>
            <person name="Selengut J.D."/>
            <person name="Sanka R."/>
            <person name="DePew J."/>
            <person name="Purushe J."/>
            <person name="Galloway R.L."/>
            <person name="Vinetz J.M."/>
            <person name="Sutton G.G."/>
            <person name="Nierman W.C."/>
            <person name="Fouts D.E."/>
        </authorList>
    </citation>
    <scope>NUCLEOTIDE SEQUENCE [LARGE SCALE GENOMIC DNA]</scope>
    <source>
        <strain evidence="1 2">79601</strain>
    </source>
</reference>
<dbReference type="AlphaFoldDB" id="M6CVY6"/>
<sequence length="45" mass="4995">MFVSSSLAAPRAVIPLICKILSKIPRFNRFSESLKPVFFGSRLGL</sequence>